<dbReference type="Proteomes" id="UP000001035">
    <property type="component" value="Chromosome 2"/>
</dbReference>
<organism evidence="2 3">
    <name type="scientific">Burkholderia cenocepacia (strain ATCC BAA-245 / DSM 16553 / LMG 16656 / NCTC 13227 / J2315 / CF5610)</name>
    <name type="common">Burkholderia cepacia (strain J2315)</name>
    <dbReference type="NCBI Taxonomy" id="216591"/>
    <lineage>
        <taxon>Bacteria</taxon>
        <taxon>Pseudomonadati</taxon>
        <taxon>Pseudomonadota</taxon>
        <taxon>Betaproteobacteria</taxon>
        <taxon>Burkholderiales</taxon>
        <taxon>Burkholderiaceae</taxon>
        <taxon>Burkholderia</taxon>
        <taxon>Burkholderia cepacia complex</taxon>
    </lineage>
</organism>
<dbReference type="PANTHER" id="PTHR42964">
    <property type="entry name" value="ENOYL-COA HYDRATASE"/>
    <property type="match status" value="1"/>
</dbReference>
<dbReference type="PANTHER" id="PTHR42964:SF1">
    <property type="entry name" value="POLYKETIDE BIOSYNTHESIS ENOYL-COA HYDRATASE PKSH-RELATED"/>
    <property type="match status" value="1"/>
</dbReference>
<dbReference type="InterPro" id="IPR029045">
    <property type="entry name" value="ClpP/crotonase-like_dom_sf"/>
</dbReference>
<dbReference type="Pfam" id="PF00378">
    <property type="entry name" value="ECH_1"/>
    <property type="match status" value="1"/>
</dbReference>
<dbReference type="CDD" id="cd06558">
    <property type="entry name" value="crotonase-like"/>
    <property type="match status" value="1"/>
</dbReference>
<gene>
    <name evidence="2" type="ORF">BCAM1710</name>
</gene>
<dbReference type="HOGENOM" id="CLU_009834_7_3_4"/>
<dbReference type="InterPro" id="IPR051683">
    <property type="entry name" value="Enoyl-CoA_Hydratase/Isomerase"/>
</dbReference>
<dbReference type="GO" id="GO:0003824">
    <property type="term" value="F:catalytic activity"/>
    <property type="evidence" value="ECO:0007669"/>
    <property type="project" value="UniProtKB-ARBA"/>
</dbReference>
<dbReference type="eggNOG" id="COG1024">
    <property type="taxonomic scope" value="Bacteria"/>
</dbReference>
<sequence>MSRCAVLPEETCSMGELKTLAVTVDARGIATVALQRGDVLNAFDETMIAELTDAFTTLGRRDDVRAIVLRSDGRAFCAGADLQWMQRASANDAAANLRDAEQFAAMMRAIRQCPKPTVARVQGHAFGGGVGLCAACDIVIASDHARFSVSEARFGILPAVIGPYLVEAVGQRQARRLALTATQLAAAEAVAIGLIHQAVPLDALDDTLERTLAELGRNGPHALMEIKRFFDAIGEYPPSDERAAFTAQTISRVRATPEAKEGFAAFFAKRPPAWEAGAE</sequence>
<name>B4EL88_BURCJ</name>
<dbReference type="Gene3D" id="3.90.226.10">
    <property type="entry name" value="2-enoyl-CoA Hydratase, Chain A, domain 1"/>
    <property type="match status" value="1"/>
</dbReference>
<evidence type="ECO:0000256" key="1">
    <source>
        <dbReference type="ARBA" id="ARBA00005254"/>
    </source>
</evidence>
<dbReference type="InterPro" id="IPR014748">
    <property type="entry name" value="Enoyl-CoA_hydra_C"/>
</dbReference>
<dbReference type="Gene3D" id="1.10.12.10">
    <property type="entry name" value="Lyase 2-enoyl-coa Hydratase, Chain A, domain 2"/>
    <property type="match status" value="1"/>
</dbReference>
<evidence type="ECO:0000313" key="2">
    <source>
        <dbReference type="EMBL" id="CAR55567.1"/>
    </source>
</evidence>
<protein>
    <submittedName>
        <fullName evidence="2">Enoyl-CoA hydratase/isomerase</fullName>
    </submittedName>
</protein>
<comment type="similarity">
    <text evidence="1">Belongs to the enoyl-CoA hydratase/isomerase family.</text>
</comment>
<dbReference type="SUPFAM" id="SSF52096">
    <property type="entry name" value="ClpP/crotonase"/>
    <property type="match status" value="1"/>
</dbReference>
<dbReference type="InterPro" id="IPR001753">
    <property type="entry name" value="Enoyl-CoA_hydra/iso"/>
</dbReference>
<dbReference type="AlphaFoldDB" id="B4EL88"/>
<reference evidence="2 3" key="1">
    <citation type="journal article" date="2009" name="J. Bacteriol.">
        <title>The genome of Burkholderia cenocepacia J2315, an epidemic pathogen of cystic fibrosis patients.</title>
        <authorList>
            <person name="Holden M.T."/>
            <person name="Seth-Smith H.M."/>
            <person name="Crossman L.C."/>
            <person name="Sebaihia M."/>
            <person name="Bentley S.D."/>
            <person name="Cerdeno-Tarraga A.M."/>
            <person name="Thomson N.R."/>
            <person name="Bason N."/>
            <person name="Quail M.A."/>
            <person name="Sharp S."/>
            <person name="Cherevach I."/>
            <person name="Churcher C."/>
            <person name="Goodhead I."/>
            <person name="Hauser H."/>
            <person name="Holroyd N."/>
            <person name="Mungall K."/>
            <person name="Scott P."/>
            <person name="Walker D."/>
            <person name="White B."/>
            <person name="Rose H."/>
            <person name="Iversen P."/>
            <person name="Mil-Homens D."/>
            <person name="Rocha E.P."/>
            <person name="Fialho A.M."/>
            <person name="Baldwin A."/>
            <person name="Dowson C."/>
            <person name="Barrell B.G."/>
            <person name="Govan J.R."/>
            <person name="Vandamme P."/>
            <person name="Hart C.A."/>
            <person name="Mahenthiralingam E."/>
            <person name="Parkhill J."/>
        </authorList>
    </citation>
    <scope>NUCLEOTIDE SEQUENCE [LARGE SCALE GENOMIC DNA]</scope>
    <source>
        <strain evidence="3">ATCC BAA-245 / DSM 16553 / LMG 16656 / NCTC 13227 / J2315 / CF5610</strain>
    </source>
</reference>
<proteinExistence type="inferred from homology"/>
<evidence type="ECO:0000313" key="3">
    <source>
        <dbReference type="Proteomes" id="UP000001035"/>
    </source>
</evidence>
<dbReference type="KEGG" id="bcj:BCAM1710"/>
<keyword evidence="3" id="KW-1185">Reference proteome</keyword>
<accession>B4EL88</accession>
<dbReference type="EMBL" id="AM747721">
    <property type="protein sequence ID" value="CAR55567.1"/>
    <property type="molecule type" value="Genomic_DNA"/>
</dbReference>